<organism evidence="1 2">
    <name type="scientific">Streptomyces cadmiisoli</name>
    <dbReference type="NCBI Taxonomy" id="2184053"/>
    <lineage>
        <taxon>Bacteria</taxon>
        <taxon>Bacillati</taxon>
        <taxon>Actinomycetota</taxon>
        <taxon>Actinomycetes</taxon>
        <taxon>Kitasatosporales</taxon>
        <taxon>Streptomycetaceae</taxon>
        <taxon>Streptomyces</taxon>
        <taxon>Streptomyces aurantiacus group</taxon>
    </lineage>
</organism>
<name>A0A2Z4J815_9ACTN</name>
<dbReference type="Proteomes" id="UP000249616">
    <property type="component" value="Chromosome"/>
</dbReference>
<protein>
    <submittedName>
        <fullName evidence="1">Uncharacterized protein</fullName>
    </submittedName>
</protein>
<dbReference type="KEGG" id="scad:DN051_35300"/>
<accession>A0A2Z4J815</accession>
<proteinExistence type="predicted"/>
<dbReference type="AlphaFoldDB" id="A0A2Z4J815"/>
<dbReference type="RefSeq" id="WP_053757929.1">
    <property type="nucleotide sequence ID" value="NZ_CP030073.1"/>
</dbReference>
<sequence length="64" mass="7089">MDIRITMDGAAAARLERFGTLPERIRLEDMTADKPDAADQPERGAYNPEGAWTSFNCLAYDLGL</sequence>
<gene>
    <name evidence="1" type="ORF">DN051_35300</name>
</gene>
<evidence type="ECO:0000313" key="2">
    <source>
        <dbReference type="Proteomes" id="UP000249616"/>
    </source>
</evidence>
<dbReference type="GeneID" id="32593533"/>
<keyword evidence="2" id="KW-1185">Reference proteome</keyword>
<dbReference type="EMBL" id="CP030073">
    <property type="protein sequence ID" value="AWW41295.1"/>
    <property type="molecule type" value="Genomic_DNA"/>
</dbReference>
<evidence type="ECO:0000313" key="1">
    <source>
        <dbReference type="EMBL" id="AWW41295.1"/>
    </source>
</evidence>
<reference evidence="1 2" key="1">
    <citation type="journal article" date="2019" name="Int. J. Syst. Evol. Microbiol.">
        <title>Streptomyces cadmiisoli sp. nov., a novel actinomycete isolated from cadmium-contaminated soil.</title>
        <authorList>
            <person name="Li K."/>
            <person name="Tang X."/>
            <person name="Zhao J."/>
            <person name="Guo Y."/>
            <person name="Tang Y."/>
            <person name="Gao J."/>
        </authorList>
    </citation>
    <scope>NUCLEOTIDE SEQUENCE [LARGE SCALE GENOMIC DNA]</scope>
    <source>
        <strain evidence="1 2">ZFG47</strain>
    </source>
</reference>